<feature type="transmembrane region" description="Helical" evidence="2">
    <location>
        <begin position="280"/>
        <end position="300"/>
    </location>
</feature>
<comment type="caution">
    <text evidence="3">The sequence shown here is derived from an EMBL/GenBank/DDBJ whole genome shotgun (WGS) entry which is preliminary data.</text>
</comment>
<gene>
    <name evidence="3" type="ORF">ASB62_09080</name>
</gene>
<feature type="transmembrane region" description="Helical" evidence="2">
    <location>
        <begin position="321"/>
        <end position="345"/>
    </location>
</feature>
<dbReference type="AlphaFoldDB" id="A0A101J560"/>
<evidence type="ECO:0000256" key="1">
    <source>
        <dbReference type="SAM" id="MobiDB-lite"/>
    </source>
</evidence>
<feature type="region of interest" description="Disordered" evidence="1">
    <location>
        <begin position="387"/>
        <end position="410"/>
    </location>
</feature>
<name>A0A101J560_CHLLI</name>
<evidence type="ECO:0000313" key="4">
    <source>
        <dbReference type="Proteomes" id="UP000053937"/>
    </source>
</evidence>
<evidence type="ECO:0000313" key="3">
    <source>
        <dbReference type="EMBL" id="KUL20419.1"/>
    </source>
</evidence>
<dbReference type="Proteomes" id="UP000053937">
    <property type="component" value="Unassembled WGS sequence"/>
</dbReference>
<protein>
    <submittedName>
        <fullName evidence="3">Uncharacterized protein</fullName>
    </submittedName>
</protein>
<sequence>MVLSMQGLPVEAFRKSGGPFMSIHDTIKRRTVACTFYIFFWYCLAFQDTVAAEGNSGRDVGNLIEIVNIQTTRPVLSAGTPIGIMAEIKNISKDTDVYLNEKGVTLILPPELLGPDKQMEGWYAYFPSEQHEPYPATISVVLKPGSVYKVVWTNSPEIPFSDLSKMDAYHAIMKEKVVIDKENKALKELSITLDTVSIDILRKKIGSLSDGFSANLGFMTFKALFDNVATQLVREWMFLFFTPGDYEVTVQAKYYVSKEDSGNSQNYGLTSKSQVVYFNAPQFVILFGAALGGLIGNVVFPKKTALPKKTYKNKFILLSVICWKRFVDTLGVVLLSVIVTILLARISETQFFVKVSINDLWGAIAVGFIASISGKKLLDKILQVNTAEGEKEGESKEDDEFRPKNDAESV</sequence>
<proteinExistence type="predicted"/>
<reference evidence="3 4" key="1">
    <citation type="submission" date="2015-10" db="EMBL/GenBank/DDBJ databases">
        <title>Draft Genome Sequence of Chlorobium limicola strain Frasassi Growing under Artificial Lighting in the Frasassi Cave System.</title>
        <authorList>
            <person name="Mansor M."/>
            <person name="Macalady J."/>
        </authorList>
    </citation>
    <scope>NUCLEOTIDE SEQUENCE [LARGE SCALE GENOMIC DNA]</scope>
    <source>
        <strain evidence="3 4">Frasassi</strain>
    </source>
</reference>
<evidence type="ECO:0000256" key="2">
    <source>
        <dbReference type="SAM" id="Phobius"/>
    </source>
</evidence>
<organism evidence="3 4">
    <name type="scientific">Chlorobium limicola</name>
    <dbReference type="NCBI Taxonomy" id="1092"/>
    <lineage>
        <taxon>Bacteria</taxon>
        <taxon>Pseudomonadati</taxon>
        <taxon>Chlorobiota</taxon>
        <taxon>Chlorobiia</taxon>
        <taxon>Chlorobiales</taxon>
        <taxon>Chlorobiaceae</taxon>
        <taxon>Chlorobium/Pelodictyon group</taxon>
        <taxon>Chlorobium</taxon>
    </lineage>
</organism>
<feature type="compositionally biased region" description="Basic and acidic residues" evidence="1">
    <location>
        <begin position="388"/>
        <end position="410"/>
    </location>
</feature>
<dbReference type="EMBL" id="LMBR01000232">
    <property type="protein sequence ID" value="KUL20419.1"/>
    <property type="molecule type" value="Genomic_DNA"/>
</dbReference>
<keyword evidence="2" id="KW-1133">Transmembrane helix</keyword>
<keyword evidence="4" id="KW-1185">Reference proteome</keyword>
<accession>A0A101J560</accession>
<keyword evidence="2" id="KW-0472">Membrane</keyword>
<keyword evidence="2" id="KW-0812">Transmembrane</keyword>